<dbReference type="Proteomes" id="UP000237271">
    <property type="component" value="Unassembled WGS sequence"/>
</dbReference>
<comment type="caution">
    <text evidence="1">The sequence shown here is derived from an EMBL/GenBank/DDBJ whole genome shotgun (WGS) entry which is preliminary data.</text>
</comment>
<proteinExistence type="predicted"/>
<keyword evidence="1" id="KW-0695">RNA-directed DNA polymerase</keyword>
<gene>
    <name evidence="1" type="ORF">PHPALM_20094</name>
</gene>
<protein>
    <submittedName>
        <fullName evidence="1">Reverse transcriptase</fullName>
    </submittedName>
</protein>
<sequence length="148" mass="16751">MELGILRQSVNELEDLHRGPVRWTYLGALHLPDDEKVKYEVREVRQVLVGSINEGHAPNEIPAERPKDKTIRHQIDLVPVTKYFATRCHCRESMLTRSTTSLKIIATQEVRKLKSPHISQTFCVMQGTGTSADMEAFNTMSMSTSTAL</sequence>
<keyword evidence="2" id="KW-1185">Reference proteome</keyword>
<dbReference type="AlphaFoldDB" id="A0A2P4XFS8"/>
<keyword evidence="1" id="KW-0808">Transferase</keyword>
<accession>A0A2P4XFS8</accession>
<keyword evidence="1" id="KW-0548">Nucleotidyltransferase</keyword>
<organism evidence="1 2">
    <name type="scientific">Phytophthora palmivora</name>
    <dbReference type="NCBI Taxonomy" id="4796"/>
    <lineage>
        <taxon>Eukaryota</taxon>
        <taxon>Sar</taxon>
        <taxon>Stramenopiles</taxon>
        <taxon>Oomycota</taxon>
        <taxon>Peronosporomycetes</taxon>
        <taxon>Peronosporales</taxon>
        <taxon>Peronosporaceae</taxon>
        <taxon>Phytophthora</taxon>
    </lineage>
</organism>
<evidence type="ECO:0000313" key="2">
    <source>
        <dbReference type="Proteomes" id="UP000237271"/>
    </source>
</evidence>
<reference evidence="1 2" key="1">
    <citation type="journal article" date="2017" name="Genome Biol. Evol.">
        <title>Phytophthora megakarya and P. palmivora, closely related causal agents of cacao black pod rot, underwent increases in genome sizes and gene numbers by different mechanisms.</title>
        <authorList>
            <person name="Ali S.S."/>
            <person name="Shao J."/>
            <person name="Lary D.J."/>
            <person name="Kronmiller B."/>
            <person name="Shen D."/>
            <person name="Strem M.D."/>
            <person name="Amoako-Attah I."/>
            <person name="Akrofi A.Y."/>
            <person name="Begoude B.A."/>
            <person name="Ten Hoopen G.M."/>
            <person name="Coulibaly K."/>
            <person name="Kebe B.I."/>
            <person name="Melnick R.L."/>
            <person name="Guiltinan M.J."/>
            <person name="Tyler B.M."/>
            <person name="Meinhardt L.W."/>
            <person name="Bailey B.A."/>
        </authorList>
    </citation>
    <scope>NUCLEOTIDE SEQUENCE [LARGE SCALE GENOMIC DNA]</scope>
    <source>
        <strain evidence="2">sbr112.9</strain>
    </source>
</reference>
<dbReference type="GO" id="GO:0003964">
    <property type="term" value="F:RNA-directed DNA polymerase activity"/>
    <property type="evidence" value="ECO:0007669"/>
    <property type="project" value="UniProtKB-KW"/>
</dbReference>
<evidence type="ECO:0000313" key="1">
    <source>
        <dbReference type="EMBL" id="POM64384.1"/>
    </source>
</evidence>
<name>A0A2P4XFS8_9STRA</name>
<dbReference type="EMBL" id="NCKW01011115">
    <property type="protein sequence ID" value="POM64384.1"/>
    <property type="molecule type" value="Genomic_DNA"/>
</dbReference>